<name>A0ABU5ZNB6_9BACL</name>
<dbReference type="InterPro" id="IPR018076">
    <property type="entry name" value="T2SS_GspF_dom"/>
</dbReference>
<comment type="subcellular location">
    <subcellularLocation>
        <location evidence="1">Cell membrane</location>
        <topology evidence="1">Multi-pass membrane protein</topology>
    </subcellularLocation>
</comment>
<accession>A0ABU5ZNB6</accession>
<dbReference type="InterPro" id="IPR042094">
    <property type="entry name" value="T2SS_GspF_sf"/>
</dbReference>
<evidence type="ECO:0000256" key="4">
    <source>
        <dbReference type="ARBA" id="ARBA00022989"/>
    </source>
</evidence>
<gene>
    <name evidence="8" type="ORF">VF724_20455</name>
</gene>
<dbReference type="Proteomes" id="UP001310386">
    <property type="component" value="Unassembled WGS sequence"/>
</dbReference>
<dbReference type="RefSeq" id="WP_371756113.1">
    <property type="nucleotide sequence ID" value="NZ_JAYJLD010000064.1"/>
</dbReference>
<dbReference type="Gene3D" id="1.20.81.30">
    <property type="entry name" value="Type II secretion system (T2SS), domain F"/>
    <property type="match status" value="1"/>
</dbReference>
<protein>
    <submittedName>
        <fullName evidence="8">Type II secretion system F family protein</fullName>
    </submittedName>
</protein>
<keyword evidence="9" id="KW-1185">Reference proteome</keyword>
<evidence type="ECO:0000256" key="1">
    <source>
        <dbReference type="ARBA" id="ARBA00004651"/>
    </source>
</evidence>
<evidence type="ECO:0000256" key="2">
    <source>
        <dbReference type="ARBA" id="ARBA00022475"/>
    </source>
</evidence>
<keyword evidence="3 6" id="KW-0812">Transmembrane</keyword>
<dbReference type="EMBL" id="JAYJLD010000064">
    <property type="protein sequence ID" value="MEB3103988.1"/>
    <property type="molecule type" value="Genomic_DNA"/>
</dbReference>
<organism evidence="8 9">
    <name type="scientific">Ferviditalea candida</name>
    <dbReference type="NCBI Taxonomy" id="3108399"/>
    <lineage>
        <taxon>Bacteria</taxon>
        <taxon>Bacillati</taxon>
        <taxon>Bacillota</taxon>
        <taxon>Bacilli</taxon>
        <taxon>Bacillales</taxon>
        <taxon>Paenibacillaceae</taxon>
        <taxon>Ferviditalea</taxon>
    </lineage>
</organism>
<feature type="domain" description="Type II secretion system protein GspF" evidence="7">
    <location>
        <begin position="146"/>
        <end position="269"/>
    </location>
</feature>
<dbReference type="Pfam" id="PF00482">
    <property type="entry name" value="T2SSF"/>
    <property type="match status" value="1"/>
</dbReference>
<evidence type="ECO:0000313" key="8">
    <source>
        <dbReference type="EMBL" id="MEB3103988.1"/>
    </source>
</evidence>
<evidence type="ECO:0000256" key="5">
    <source>
        <dbReference type="ARBA" id="ARBA00023136"/>
    </source>
</evidence>
<dbReference type="PANTHER" id="PTHR35007:SF2">
    <property type="entry name" value="PILUS ASSEMBLE PROTEIN"/>
    <property type="match status" value="1"/>
</dbReference>
<evidence type="ECO:0000256" key="3">
    <source>
        <dbReference type="ARBA" id="ARBA00022692"/>
    </source>
</evidence>
<keyword evidence="4 6" id="KW-1133">Transmembrane helix</keyword>
<evidence type="ECO:0000259" key="7">
    <source>
        <dbReference type="Pfam" id="PF00482"/>
    </source>
</evidence>
<feature type="transmembrane region" description="Helical" evidence="6">
    <location>
        <begin position="84"/>
        <end position="102"/>
    </location>
</feature>
<evidence type="ECO:0000313" key="9">
    <source>
        <dbReference type="Proteomes" id="UP001310386"/>
    </source>
</evidence>
<reference evidence="8" key="1">
    <citation type="submission" date="2023-12" db="EMBL/GenBank/DDBJ databases">
        <title>Fervidustalea candida gen. nov., sp. nov., a novel member of the family Paenibacillaceae isolated from a geothermal area.</title>
        <authorList>
            <person name="Li W.-J."/>
            <person name="Jiao J.-Y."/>
            <person name="Chen Y."/>
        </authorList>
    </citation>
    <scope>NUCLEOTIDE SEQUENCE</scope>
    <source>
        <strain evidence="8">SYSU GA230002</strain>
    </source>
</reference>
<sequence length="281" mass="32075">MVIANGLLLACSLSVLFYEVILYWHRKKSLGYKRLKSFQKEIKKKEHILDKIGNLLMPLIRRIPKKESMEVFILRAGSPYNLTFKRYVVIKLIATIAVYYFLAPDSPVFATIYVLIGFFGLDILLFAKKKQRQQKIIRELPFMMSKIARSTSNGIPIREILVVLSTRLQGPLKEEVKRLLAHYNIDGNLSNCLPIFANRIGMDEVDNMAMAMVQAEQSGKMRAILEKQAEILKKRQNFKTMKGTKNRSNFLPLAAVGMVICIFLLVAVPMFLLVASNGLFN</sequence>
<feature type="transmembrane region" description="Helical" evidence="6">
    <location>
        <begin position="6"/>
        <end position="24"/>
    </location>
</feature>
<feature type="transmembrane region" description="Helical" evidence="6">
    <location>
        <begin position="108"/>
        <end position="127"/>
    </location>
</feature>
<comment type="caution">
    <text evidence="8">The sequence shown here is derived from an EMBL/GenBank/DDBJ whole genome shotgun (WGS) entry which is preliminary data.</text>
</comment>
<evidence type="ECO:0000256" key="6">
    <source>
        <dbReference type="SAM" id="Phobius"/>
    </source>
</evidence>
<feature type="transmembrane region" description="Helical" evidence="6">
    <location>
        <begin position="250"/>
        <end position="275"/>
    </location>
</feature>
<keyword evidence="2" id="KW-1003">Cell membrane</keyword>
<dbReference type="PANTHER" id="PTHR35007">
    <property type="entry name" value="INTEGRAL MEMBRANE PROTEIN-RELATED"/>
    <property type="match status" value="1"/>
</dbReference>
<proteinExistence type="predicted"/>
<keyword evidence="5 6" id="KW-0472">Membrane</keyword>